<dbReference type="Proteomes" id="UP000242818">
    <property type="component" value="Unassembled WGS sequence"/>
</dbReference>
<proteinExistence type="predicted"/>
<feature type="compositionally biased region" description="Basic residues" evidence="1">
    <location>
        <begin position="40"/>
        <end position="57"/>
    </location>
</feature>
<feature type="chain" id="PRO_5008691870" description="Acid shock protein" evidence="2">
    <location>
        <begin position="20"/>
        <end position="65"/>
    </location>
</feature>
<evidence type="ECO:0000256" key="2">
    <source>
        <dbReference type="SAM" id="SignalP"/>
    </source>
</evidence>
<dbReference type="EMBL" id="FMAR01000014">
    <property type="protein sequence ID" value="SCC54623.1"/>
    <property type="molecule type" value="Genomic_DNA"/>
</dbReference>
<accession>A0A1C4FG75</accession>
<evidence type="ECO:0008006" key="5">
    <source>
        <dbReference type="Google" id="ProtNLM"/>
    </source>
</evidence>
<evidence type="ECO:0000313" key="3">
    <source>
        <dbReference type="EMBL" id="SCC54623.1"/>
    </source>
</evidence>
<feature type="region of interest" description="Disordered" evidence="1">
    <location>
        <begin position="24"/>
        <end position="65"/>
    </location>
</feature>
<name>A0A1C4FG75_9BACT</name>
<organism evidence="3 4">
    <name type="scientific">Chitinophaga costaii</name>
    <dbReference type="NCBI Taxonomy" id="1335309"/>
    <lineage>
        <taxon>Bacteria</taxon>
        <taxon>Pseudomonadati</taxon>
        <taxon>Bacteroidota</taxon>
        <taxon>Chitinophagia</taxon>
        <taxon>Chitinophagales</taxon>
        <taxon>Chitinophagaceae</taxon>
        <taxon>Chitinophaga</taxon>
    </lineage>
</organism>
<dbReference type="RefSeq" id="WP_123891866.1">
    <property type="nucleotide sequence ID" value="NZ_FMAR01000014.1"/>
</dbReference>
<dbReference type="AlphaFoldDB" id="A0A1C4FG75"/>
<reference evidence="3 4" key="1">
    <citation type="submission" date="2016-08" db="EMBL/GenBank/DDBJ databases">
        <authorList>
            <person name="Seilhamer J.J."/>
        </authorList>
    </citation>
    <scope>NUCLEOTIDE SEQUENCE [LARGE SCALE GENOMIC DNA]</scope>
    <source>
        <strain evidence="3 4">A37T2</strain>
    </source>
</reference>
<evidence type="ECO:0000256" key="1">
    <source>
        <dbReference type="SAM" id="MobiDB-lite"/>
    </source>
</evidence>
<sequence length="65" mass="7150">MKKFLLLATSALLATGTFATPLSAAFQSPPQHAERQAPVPHKKHKKKHHHHGKKHAHAVPVRKPA</sequence>
<gene>
    <name evidence="3" type="ORF">GA0116948_1147</name>
</gene>
<keyword evidence="2" id="KW-0732">Signal</keyword>
<protein>
    <recommendedName>
        <fullName evidence="5">Acid shock protein</fullName>
    </recommendedName>
</protein>
<feature type="signal peptide" evidence="2">
    <location>
        <begin position="1"/>
        <end position="19"/>
    </location>
</feature>
<keyword evidence="4" id="KW-1185">Reference proteome</keyword>
<evidence type="ECO:0000313" key="4">
    <source>
        <dbReference type="Proteomes" id="UP000242818"/>
    </source>
</evidence>